<feature type="active site" description="Proton donor" evidence="10 11">
    <location>
        <position position="365"/>
    </location>
</feature>
<dbReference type="FunFam" id="2.60.40.1180:FF:000002">
    <property type="entry name" value="1,4-alpha-glucan branching enzyme GlgB"/>
    <property type="match status" value="1"/>
</dbReference>
<dbReference type="GO" id="GO:0003844">
    <property type="term" value="F:1,4-alpha-glucan branching enzyme activity"/>
    <property type="evidence" value="ECO:0007669"/>
    <property type="project" value="UniProtKB-UniRule"/>
</dbReference>
<comment type="similarity">
    <text evidence="4 10">Belongs to the glycosyl hydrolase 13 family. GlgB subfamily.</text>
</comment>
<dbReference type="InterPro" id="IPR006048">
    <property type="entry name" value="A-amylase/branching_C"/>
</dbReference>
<dbReference type="CDD" id="cd02855">
    <property type="entry name" value="E_set_GBE_prok_N"/>
    <property type="match status" value="1"/>
</dbReference>
<keyword evidence="5 10" id="KW-0321">Glycogen metabolism</keyword>
<dbReference type="GO" id="GO:0005978">
    <property type="term" value="P:glycogen biosynthetic process"/>
    <property type="evidence" value="ECO:0007669"/>
    <property type="project" value="UniProtKB-UniRule"/>
</dbReference>
<dbReference type="STRING" id="1547445.LO80_03935"/>
<dbReference type="Pfam" id="PF02922">
    <property type="entry name" value="CBM_48"/>
    <property type="match status" value="1"/>
</dbReference>
<dbReference type="RefSeq" id="WP_040008765.1">
    <property type="nucleotide sequence ID" value="NZ_CP009574.1"/>
</dbReference>
<gene>
    <name evidence="10" type="primary">glgB</name>
    <name evidence="13" type="ORF">LO80_03935</name>
</gene>
<dbReference type="InterPro" id="IPR014756">
    <property type="entry name" value="Ig_E-set"/>
</dbReference>
<evidence type="ECO:0000256" key="9">
    <source>
        <dbReference type="ARBA" id="ARBA00023277"/>
    </source>
</evidence>
<keyword evidence="6 10" id="KW-0328">Glycosyltransferase</keyword>
<dbReference type="Pfam" id="PF02806">
    <property type="entry name" value="Alpha-amylase_C"/>
    <property type="match status" value="1"/>
</dbReference>
<evidence type="ECO:0000259" key="12">
    <source>
        <dbReference type="SMART" id="SM00642"/>
    </source>
</evidence>
<dbReference type="Gene3D" id="2.60.40.1180">
    <property type="entry name" value="Golgi alpha-mannosidase II"/>
    <property type="match status" value="1"/>
</dbReference>
<dbReference type="SUPFAM" id="SSF51445">
    <property type="entry name" value="(Trans)glycosidases"/>
    <property type="match status" value="1"/>
</dbReference>
<dbReference type="HAMAP" id="MF_00685">
    <property type="entry name" value="GlgB"/>
    <property type="match status" value="1"/>
</dbReference>
<dbReference type="SUPFAM" id="SSF51011">
    <property type="entry name" value="Glycosyl hydrolase domain"/>
    <property type="match status" value="1"/>
</dbReference>
<dbReference type="AlphaFoldDB" id="A0A097ENR4"/>
<dbReference type="SMART" id="SM00642">
    <property type="entry name" value="Aamy"/>
    <property type="match status" value="1"/>
</dbReference>
<dbReference type="eggNOG" id="COG0296">
    <property type="taxonomic scope" value="Bacteria"/>
</dbReference>
<dbReference type="Gene3D" id="2.60.40.10">
    <property type="entry name" value="Immunoglobulins"/>
    <property type="match status" value="1"/>
</dbReference>
<sequence length="634" mass="73957">MSNSNSNIQDLDRYYFHEGKHIYAYNFMGAHQAKENNVNGIRFTTWAPNAKSVCVIGDFCHWEIKDEHYMFDISGAGLWSVFIPNVKSGDKYKFVVTNKDTNHYVYKSDPYAFKSELRPNTASVVNTKTEYKWHDEKWLKKRAKINHYETPMNTYELHLASWKTKDGEFMTYEEIAETLPEYVKEMGYTHVEFMPLHEHPLDASWGYQPTGFYSINSRHGDPVGLKHLIDKLHTHDIGVILDWVPGHFCKDEHGLINFDGSACYEYQEPTKADNKGWGTYNFDLGRNEVKCFLISNAMYWINEYHVDGLRVDAVSNILYLNYDRDEGQWKPNIHGGHENLEGIAFLKELNGVLKHTCKGVITIAEESSAWPDITTPAQDGGLGFDFKWNMGWMNDTLRYIALDPVYRKYHHHLITFSMTYHYSEKFILSISHDEVVHGKKPLVDKMWGDLWNKYAGLRLYLTYMIGHPGKKLIFMGSEFGQFIEWREFEQLQWQIIDEYQPHRETLSFFKKLNEFYKKETALWECDYDHSGFQWIDANNSEQSILSFVRNSKDNKESLVFVCNFTPVTYYDYHLGVPKAGSYTEVFNSDKLEFGGSGQIMSDEIFTANESTHGFDQRITIKIPPMAAIVLKLKQ</sequence>
<dbReference type="Gene3D" id="3.20.20.80">
    <property type="entry name" value="Glycosidases"/>
    <property type="match status" value="1"/>
</dbReference>
<accession>A0A097ENR4</accession>
<comment type="pathway">
    <text evidence="3 10">Glycan biosynthesis; glycogen biosynthesis.</text>
</comment>
<dbReference type="UniPathway" id="UPA00164"/>
<dbReference type="Proteomes" id="UP000029672">
    <property type="component" value="Chromosome"/>
</dbReference>
<dbReference type="EC" id="2.4.1.18" evidence="10"/>
<dbReference type="Pfam" id="PF00128">
    <property type="entry name" value="Alpha-amylase"/>
    <property type="match status" value="1"/>
</dbReference>
<dbReference type="InterPro" id="IPR017853">
    <property type="entry name" value="GH"/>
</dbReference>
<evidence type="ECO:0000256" key="3">
    <source>
        <dbReference type="ARBA" id="ARBA00004964"/>
    </source>
</evidence>
<evidence type="ECO:0000256" key="2">
    <source>
        <dbReference type="ARBA" id="ARBA00002953"/>
    </source>
</evidence>
<evidence type="ECO:0000313" key="13">
    <source>
        <dbReference type="EMBL" id="AIT09205.1"/>
    </source>
</evidence>
<keyword evidence="8 10" id="KW-0320">Glycogen biosynthesis</keyword>
<dbReference type="NCBIfam" id="NF003811">
    <property type="entry name" value="PRK05402.1"/>
    <property type="match status" value="1"/>
</dbReference>
<keyword evidence="9 10" id="KW-0119">Carbohydrate metabolism</keyword>
<evidence type="ECO:0000256" key="8">
    <source>
        <dbReference type="ARBA" id="ARBA00023056"/>
    </source>
</evidence>
<dbReference type="InterPro" id="IPR006047">
    <property type="entry name" value="GH13_cat_dom"/>
</dbReference>
<feature type="domain" description="Glycosyl hydrolase family 13 catalytic" evidence="12">
    <location>
        <begin position="156"/>
        <end position="510"/>
    </location>
</feature>
<dbReference type="InterPro" id="IPR006407">
    <property type="entry name" value="GlgB"/>
</dbReference>
<dbReference type="CDD" id="cd11322">
    <property type="entry name" value="AmyAc_Glg_BE"/>
    <property type="match status" value="1"/>
</dbReference>
<dbReference type="EMBL" id="CP009574">
    <property type="protein sequence ID" value="AIT09205.1"/>
    <property type="molecule type" value="Genomic_DNA"/>
</dbReference>
<feature type="active site" description="Nucleophile" evidence="10 11">
    <location>
        <position position="312"/>
    </location>
</feature>
<dbReference type="OrthoDB" id="9800174at2"/>
<dbReference type="PANTHER" id="PTHR43651">
    <property type="entry name" value="1,4-ALPHA-GLUCAN-BRANCHING ENZYME"/>
    <property type="match status" value="1"/>
</dbReference>
<reference evidence="13 14" key="1">
    <citation type="submission" date="2014-10" db="EMBL/GenBank/DDBJ databases">
        <title>Whole genome sequence of Francisella endociliophora strain FSC1006, isolated from a laboratory culture of the marine ciliate Euplotes raikovi.</title>
        <authorList>
            <person name="Granberg M."/>
            <person name="Backman S."/>
            <person name="Lundmark E."/>
            <person name="Nilsson E."/>
            <person name="Karlsson E."/>
            <person name="Thelaus J."/>
            <person name="Ohrman C."/>
            <person name="Larkeryd A."/>
            <person name="Stenberg P."/>
        </authorList>
    </citation>
    <scope>NUCLEOTIDE SEQUENCE [LARGE SCALE GENOMIC DNA]</scope>
    <source>
        <strain evidence="13 14">FSC1006</strain>
    </source>
</reference>
<evidence type="ECO:0000313" key="14">
    <source>
        <dbReference type="Proteomes" id="UP000029672"/>
    </source>
</evidence>
<evidence type="ECO:0000256" key="5">
    <source>
        <dbReference type="ARBA" id="ARBA00022600"/>
    </source>
</evidence>
<comment type="subunit">
    <text evidence="10">Monomer.</text>
</comment>
<comment type="catalytic activity">
    <reaction evidence="1 10">
        <text>Transfers a segment of a (1-&gt;4)-alpha-D-glucan chain to a primary hydroxy group in a similar glucan chain.</text>
        <dbReference type="EC" id="2.4.1.18"/>
    </reaction>
</comment>
<dbReference type="InterPro" id="IPR004193">
    <property type="entry name" value="Glyco_hydro_13_N"/>
</dbReference>
<evidence type="ECO:0000256" key="1">
    <source>
        <dbReference type="ARBA" id="ARBA00000826"/>
    </source>
</evidence>
<dbReference type="HOGENOM" id="CLU_004245_3_2_6"/>
<dbReference type="KEGG" id="frf:LO80_03935"/>
<dbReference type="InterPro" id="IPR044143">
    <property type="entry name" value="GlgB_N_E_set_prok"/>
</dbReference>
<dbReference type="GO" id="GO:0043169">
    <property type="term" value="F:cation binding"/>
    <property type="evidence" value="ECO:0007669"/>
    <property type="project" value="InterPro"/>
</dbReference>
<dbReference type="InterPro" id="IPR013783">
    <property type="entry name" value="Ig-like_fold"/>
</dbReference>
<organism evidence="13 14">
    <name type="scientific">Candidatus Francisella endociliophora</name>
    <dbReference type="NCBI Taxonomy" id="653937"/>
    <lineage>
        <taxon>Bacteria</taxon>
        <taxon>Pseudomonadati</taxon>
        <taxon>Pseudomonadota</taxon>
        <taxon>Gammaproteobacteria</taxon>
        <taxon>Thiotrichales</taxon>
        <taxon>Francisellaceae</taxon>
        <taxon>Francisella</taxon>
    </lineage>
</organism>
<dbReference type="PIRSF" id="PIRSF000463">
    <property type="entry name" value="GlgB"/>
    <property type="match status" value="1"/>
</dbReference>
<proteinExistence type="inferred from homology"/>
<evidence type="ECO:0000256" key="11">
    <source>
        <dbReference type="PIRSR" id="PIRSR000463-1"/>
    </source>
</evidence>
<dbReference type="InterPro" id="IPR013780">
    <property type="entry name" value="Glyco_hydro_b"/>
</dbReference>
<dbReference type="NCBIfam" id="NF008967">
    <property type="entry name" value="PRK12313.1"/>
    <property type="match status" value="1"/>
</dbReference>
<evidence type="ECO:0000256" key="6">
    <source>
        <dbReference type="ARBA" id="ARBA00022676"/>
    </source>
</evidence>
<protein>
    <recommendedName>
        <fullName evidence="10">1,4-alpha-glucan branching enzyme GlgB</fullName>
        <ecNumber evidence="10">2.4.1.18</ecNumber>
    </recommendedName>
    <alternativeName>
        <fullName evidence="10">1,4-alpha-D-glucan:1,4-alpha-D-glucan 6-glucosyl-transferase</fullName>
    </alternativeName>
    <alternativeName>
        <fullName evidence="10">Alpha-(1-&gt;4)-glucan branching enzyme</fullName>
    </alternativeName>
    <alternativeName>
        <fullName evidence="10">Glycogen branching enzyme</fullName>
        <shortName evidence="10">BE</shortName>
    </alternativeName>
</protein>
<dbReference type="InterPro" id="IPR037439">
    <property type="entry name" value="Branching_enzy"/>
</dbReference>
<dbReference type="GO" id="GO:0004553">
    <property type="term" value="F:hydrolase activity, hydrolyzing O-glycosyl compounds"/>
    <property type="evidence" value="ECO:0007669"/>
    <property type="project" value="InterPro"/>
</dbReference>
<keyword evidence="7 10" id="KW-0808">Transferase</keyword>
<dbReference type="FunFam" id="3.20.20.80:FF:000003">
    <property type="entry name" value="1,4-alpha-glucan branching enzyme GlgB"/>
    <property type="match status" value="1"/>
</dbReference>
<dbReference type="PANTHER" id="PTHR43651:SF3">
    <property type="entry name" value="1,4-ALPHA-GLUCAN-BRANCHING ENZYME"/>
    <property type="match status" value="1"/>
</dbReference>
<dbReference type="GO" id="GO:0005829">
    <property type="term" value="C:cytosol"/>
    <property type="evidence" value="ECO:0007669"/>
    <property type="project" value="TreeGrafter"/>
</dbReference>
<evidence type="ECO:0000256" key="7">
    <source>
        <dbReference type="ARBA" id="ARBA00022679"/>
    </source>
</evidence>
<keyword evidence="14" id="KW-1185">Reference proteome</keyword>
<dbReference type="SUPFAM" id="SSF81296">
    <property type="entry name" value="E set domains"/>
    <property type="match status" value="1"/>
</dbReference>
<name>A0A097ENR4_9GAMM</name>
<comment type="function">
    <text evidence="2 10">Catalyzes the formation of the alpha-1,6-glucosidic linkages in glycogen by scission of a 1,4-alpha-linked oligosaccharide from growing alpha-1,4-glucan chains and the subsequent attachment of the oligosaccharide to the alpha-1,6 position.</text>
</comment>
<dbReference type="NCBIfam" id="TIGR01515">
    <property type="entry name" value="branching_enzym"/>
    <property type="match status" value="1"/>
</dbReference>
<evidence type="ECO:0000256" key="4">
    <source>
        <dbReference type="ARBA" id="ARBA00009000"/>
    </source>
</evidence>
<evidence type="ECO:0000256" key="10">
    <source>
        <dbReference type="HAMAP-Rule" id="MF_00685"/>
    </source>
</evidence>